<dbReference type="OrthoDB" id="5979581at2759"/>
<evidence type="ECO:0000256" key="5">
    <source>
        <dbReference type="ARBA" id="ARBA00022840"/>
    </source>
</evidence>
<dbReference type="InterPro" id="IPR000719">
    <property type="entry name" value="Prot_kinase_dom"/>
</dbReference>
<keyword evidence="3" id="KW-0547">Nucleotide-binding</keyword>
<organism evidence="7 8">
    <name type="scientific">Ophiocordyceps polyrhachis-furcata BCC 54312</name>
    <dbReference type="NCBI Taxonomy" id="1330021"/>
    <lineage>
        <taxon>Eukaryota</taxon>
        <taxon>Fungi</taxon>
        <taxon>Dikarya</taxon>
        <taxon>Ascomycota</taxon>
        <taxon>Pezizomycotina</taxon>
        <taxon>Sordariomycetes</taxon>
        <taxon>Hypocreomycetidae</taxon>
        <taxon>Hypocreales</taxon>
        <taxon>Ophiocordycipitaceae</taxon>
        <taxon>Ophiocordyceps</taxon>
    </lineage>
</organism>
<name>A0A367L922_9HYPO</name>
<dbReference type="SUPFAM" id="SSF56112">
    <property type="entry name" value="Protein kinase-like (PK-like)"/>
    <property type="match status" value="1"/>
</dbReference>
<evidence type="ECO:0000256" key="2">
    <source>
        <dbReference type="ARBA" id="ARBA00022679"/>
    </source>
</evidence>
<keyword evidence="2" id="KW-0808">Transferase</keyword>
<accession>A0A367L922</accession>
<dbReference type="EMBL" id="LKCN02000011">
    <property type="protein sequence ID" value="RCI10732.1"/>
    <property type="molecule type" value="Genomic_DNA"/>
</dbReference>
<gene>
    <name evidence="7" type="ORF">L249_5174</name>
</gene>
<dbReference type="Proteomes" id="UP000253664">
    <property type="component" value="Unassembled WGS sequence"/>
</dbReference>
<protein>
    <recommendedName>
        <fullName evidence="6">Protein kinase domain-containing protein</fullName>
    </recommendedName>
</protein>
<dbReference type="GO" id="GO:0005634">
    <property type="term" value="C:nucleus"/>
    <property type="evidence" value="ECO:0007669"/>
    <property type="project" value="TreeGrafter"/>
</dbReference>
<dbReference type="InterPro" id="IPR011009">
    <property type="entry name" value="Kinase-like_dom_sf"/>
</dbReference>
<evidence type="ECO:0000256" key="3">
    <source>
        <dbReference type="ARBA" id="ARBA00022741"/>
    </source>
</evidence>
<evidence type="ECO:0000313" key="8">
    <source>
        <dbReference type="Proteomes" id="UP000253664"/>
    </source>
</evidence>
<reference evidence="7 8" key="1">
    <citation type="journal article" date="2015" name="BMC Genomics">
        <title>Insights from the genome of Ophiocordyceps polyrhachis-furcata to pathogenicity and host specificity in insect fungi.</title>
        <authorList>
            <person name="Wichadakul D."/>
            <person name="Kobmoo N."/>
            <person name="Ingsriswang S."/>
            <person name="Tangphatsornruang S."/>
            <person name="Chantasingh D."/>
            <person name="Luangsa-ard J.J."/>
            <person name="Eurwilaichitr L."/>
        </authorList>
    </citation>
    <scope>NUCLEOTIDE SEQUENCE [LARGE SCALE GENOMIC DNA]</scope>
    <source>
        <strain evidence="7 8">BCC 54312</strain>
    </source>
</reference>
<evidence type="ECO:0000313" key="7">
    <source>
        <dbReference type="EMBL" id="RCI10732.1"/>
    </source>
</evidence>
<dbReference type="InterPro" id="IPR051175">
    <property type="entry name" value="CLK_kinases"/>
</dbReference>
<dbReference type="AlphaFoldDB" id="A0A367L922"/>
<dbReference type="Pfam" id="PF00069">
    <property type="entry name" value="Pkinase"/>
    <property type="match status" value="1"/>
</dbReference>
<dbReference type="PROSITE" id="PS50011">
    <property type="entry name" value="PROTEIN_KINASE_DOM"/>
    <property type="match status" value="1"/>
</dbReference>
<proteinExistence type="predicted"/>
<dbReference type="PANTHER" id="PTHR45646:SF11">
    <property type="entry name" value="SERINE_THREONINE-PROTEIN KINASE DOA"/>
    <property type="match status" value="1"/>
</dbReference>
<comment type="caution">
    <text evidence="7">The sequence shown here is derived from an EMBL/GenBank/DDBJ whole genome shotgun (WGS) entry which is preliminary data.</text>
</comment>
<keyword evidence="5" id="KW-0067">ATP-binding</keyword>
<dbReference type="STRING" id="1330021.A0A367L922"/>
<dbReference type="Gene3D" id="1.10.510.10">
    <property type="entry name" value="Transferase(Phosphotransferase) domain 1"/>
    <property type="match status" value="1"/>
</dbReference>
<keyword evidence="8" id="KW-1185">Reference proteome</keyword>
<evidence type="ECO:0000256" key="4">
    <source>
        <dbReference type="ARBA" id="ARBA00022777"/>
    </source>
</evidence>
<dbReference type="PANTHER" id="PTHR45646">
    <property type="entry name" value="SERINE/THREONINE-PROTEIN KINASE DOA-RELATED"/>
    <property type="match status" value="1"/>
</dbReference>
<keyword evidence="1" id="KW-0723">Serine/threonine-protein kinase</keyword>
<keyword evidence="4" id="KW-0418">Kinase</keyword>
<dbReference type="GO" id="GO:0005524">
    <property type="term" value="F:ATP binding"/>
    <property type="evidence" value="ECO:0007669"/>
    <property type="project" value="UniProtKB-KW"/>
</dbReference>
<feature type="domain" description="Protein kinase" evidence="6">
    <location>
        <begin position="1"/>
        <end position="111"/>
    </location>
</feature>
<dbReference type="GO" id="GO:0004674">
    <property type="term" value="F:protein serine/threonine kinase activity"/>
    <property type="evidence" value="ECO:0007669"/>
    <property type="project" value="UniProtKB-KW"/>
</dbReference>
<dbReference type="GO" id="GO:0043484">
    <property type="term" value="P:regulation of RNA splicing"/>
    <property type="evidence" value="ECO:0007669"/>
    <property type="project" value="TreeGrafter"/>
</dbReference>
<evidence type="ECO:0000259" key="6">
    <source>
        <dbReference type="PROSITE" id="PS50011"/>
    </source>
</evidence>
<sequence length="111" mass="12633">MSYLSVKITDFGEAFFTNSPPHPLHTPLPVRAPEVVFGDRLDFRVDLWSAACMIFELVTGQPPFDVIMWTPPVLVQQIMEFATDEMLSRWQAMCRAMQEGISPEDDNGTLR</sequence>
<evidence type="ECO:0000256" key="1">
    <source>
        <dbReference type="ARBA" id="ARBA00022527"/>
    </source>
</evidence>